<evidence type="ECO:0000313" key="8">
    <source>
        <dbReference type="Proteomes" id="UP000006620"/>
    </source>
</evidence>
<proteinExistence type="predicted"/>
<name>F8FQ12_PAEMK</name>
<dbReference type="InterPro" id="IPR001123">
    <property type="entry name" value="LeuE-type"/>
</dbReference>
<reference evidence="7 8" key="2">
    <citation type="journal article" date="2013" name="Genome Announc.">
        <title>Genome Sequence of Growth-Improving Paenibacillus mucilaginosus Strain KNP414.</title>
        <authorList>
            <person name="Lu J.J."/>
            <person name="Wang J.F."/>
            <person name="Hu X.F."/>
        </authorList>
    </citation>
    <scope>NUCLEOTIDE SEQUENCE [LARGE SCALE GENOMIC DNA]</scope>
    <source>
        <strain evidence="7 8">KNP414</strain>
    </source>
</reference>
<dbReference type="PIRSF" id="PIRSF006324">
    <property type="entry name" value="LeuE"/>
    <property type="match status" value="1"/>
</dbReference>
<dbReference type="PANTHER" id="PTHR30086:SF20">
    <property type="entry name" value="ARGININE EXPORTER PROTEIN ARGO-RELATED"/>
    <property type="match status" value="1"/>
</dbReference>
<evidence type="ECO:0000256" key="5">
    <source>
        <dbReference type="ARBA" id="ARBA00023136"/>
    </source>
</evidence>
<comment type="subcellular location">
    <subcellularLocation>
        <location evidence="1">Cell membrane</location>
        <topology evidence="1">Multi-pass membrane protein</topology>
    </subcellularLocation>
</comment>
<evidence type="ECO:0000256" key="2">
    <source>
        <dbReference type="ARBA" id="ARBA00022475"/>
    </source>
</evidence>
<feature type="transmembrane region" description="Helical" evidence="6">
    <location>
        <begin position="111"/>
        <end position="133"/>
    </location>
</feature>
<dbReference type="GO" id="GO:0015171">
    <property type="term" value="F:amino acid transmembrane transporter activity"/>
    <property type="evidence" value="ECO:0007669"/>
    <property type="project" value="TreeGrafter"/>
</dbReference>
<evidence type="ECO:0000256" key="6">
    <source>
        <dbReference type="SAM" id="Phobius"/>
    </source>
</evidence>
<dbReference type="AlphaFoldDB" id="F8FQ12"/>
<feature type="transmembrane region" description="Helical" evidence="6">
    <location>
        <begin position="41"/>
        <end position="67"/>
    </location>
</feature>
<evidence type="ECO:0000313" key="7">
    <source>
        <dbReference type="EMBL" id="AEI39154.1"/>
    </source>
</evidence>
<reference evidence="8" key="1">
    <citation type="submission" date="2011-06" db="EMBL/GenBank/DDBJ databases">
        <title>Complete genome sequence of Paenibacillus mucilaginosus KNP414.</title>
        <authorList>
            <person name="Wang J."/>
            <person name="Hu S."/>
            <person name="Hu X."/>
            <person name="Zhang B."/>
            <person name="Dong D."/>
            <person name="Zhang S."/>
            <person name="Zhao K."/>
            <person name="Wu D."/>
        </authorList>
    </citation>
    <scope>NUCLEOTIDE SEQUENCE [LARGE SCALE GENOMIC DNA]</scope>
    <source>
        <strain evidence="8">KNP414</strain>
    </source>
</reference>
<dbReference type="HOGENOM" id="CLU_079569_3_2_9"/>
<dbReference type="KEGG" id="pms:KNP414_00529"/>
<dbReference type="PANTHER" id="PTHR30086">
    <property type="entry name" value="ARGININE EXPORTER PROTEIN ARGO"/>
    <property type="match status" value="1"/>
</dbReference>
<evidence type="ECO:0000256" key="3">
    <source>
        <dbReference type="ARBA" id="ARBA00022692"/>
    </source>
</evidence>
<gene>
    <name evidence="7" type="ordered locus">KNP414_00529</name>
</gene>
<accession>F8FQ12</accession>
<dbReference type="PATRIC" id="fig|1036673.3.peg.480"/>
<keyword evidence="3 6" id="KW-0812">Transmembrane</keyword>
<evidence type="ECO:0000256" key="1">
    <source>
        <dbReference type="ARBA" id="ARBA00004651"/>
    </source>
</evidence>
<organism evidence="7 8">
    <name type="scientific">Paenibacillus mucilaginosus (strain KNP414)</name>
    <dbReference type="NCBI Taxonomy" id="1036673"/>
    <lineage>
        <taxon>Bacteria</taxon>
        <taxon>Bacillati</taxon>
        <taxon>Bacillota</taxon>
        <taxon>Bacilli</taxon>
        <taxon>Bacillales</taxon>
        <taxon>Paenibacillaceae</taxon>
        <taxon>Paenibacillus</taxon>
    </lineage>
</organism>
<dbReference type="Proteomes" id="UP000006620">
    <property type="component" value="Chromosome"/>
</dbReference>
<dbReference type="Pfam" id="PF01810">
    <property type="entry name" value="LysE"/>
    <property type="match status" value="1"/>
</dbReference>
<protein>
    <submittedName>
        <fullName evidence="7">Uncharacterized protein</fullName>
    </submittedName>
</protein>
<sequence length="207" mass="21632">MDPVLLLSFTAVAVLLTLAPGPDLLFVIAQSLTNGRKAGVITGLGLSTGVVAHTFAAAVGLSALLYNSLILFQLVKYAGAAYLLYLAWMAWKEGSGAAGLASPPAQAAGALYRRGILMNVLNPKVSLFFLALLPQFVSAQGGEPAVQMIVLGAVFMVQAMLIFTLVSLCAGWLAGRLTGGMGMPPWIHKAKAVLYAAIGLRLVFSER</sequence>
<dbReference type="EMBL" id="CP002869">
    <property type="protein sequence ID" value="AEI39154.1"/>
    <property type="molecule type" value="Genomic_DNA"/>
</dbReference>
<feature type="transmembrane region" description="Helical" evidence="6">
    <location>
        <begin position="145"/>
        <end position="174"/>
    </location>
</feature>
<dbReference type="GO" id="GO:0005886">
    <property type="term" value="C:plasma membrane"/>
    <property type="evidence" value="ECO:0007669"/>
    <property type="project" value="UniProtKB-SubCell"/>
</dbReference>
<keyword evidence="4 6" id="KW-1133">Transmembrane helix</keyword>
<keyword evidence="2" id="KW-1003">Cell membrane</keyword>
<evidence type="ECO:0000256" key="4">
    <source>
        <dbReference type="ARBA" id="ARBA00022989"/>
    </source>
</evidence>
<feature type="transmembrane region" description="Helical" evidence="6">
    <location>
        <begin position="74"/>
        <end position="91"/>
    </location>
</feature>
<keyword evidence="5 6" id="KW-0472">Membrane</keyword>
<dbReference type="RefSeq" id="WP_013914320.1">
    <property type="nucleotide sequence ID" value="NC_015690.1"/>
</dbReference>